<accession>A0A5J4X3B7</accession>
<comment type="caution">
    <text evidence="1">The sequence shown here is derived from an EMBL/GenBank/DDBJ whole genome shotgun (WGS) entry which is preliminary data.</text>
</comment>
<dbReference type="Proteomes" id="UP000324800">
    <property type="component" value="Unassembled WGS sequence"/>
</dbReference>
<protein>
    <submittedName>
        <fullName evidence="1">Uncharacterized protein</fullName>
    </submittedName>
</protein>
<dbReference type="AlphaFoldDB" id="A0A5J4X3B7"/>
<gene>
    <name evidence="1" type="ORF">EZS28_002765</name>
</gene>
<evidence type="ECO:0000313" key="2">
    <source>
        <dbReference type="Proteomes" id="UP000324800"/>
    </source>
</evidence>
<dbReference type="EMBL" id="SNRW01000346">
    <property type="protein sequence ID" value="KAA6401708.1"/>
    <property type="molecule type" value="Genomic_DNA"/>
</dbReference>
<evidence type="ECO:0000313" key="1">
    <source>
        <dbReference type="EMBL" id="KAA6401708.1"/>
    </source>
</evidence>
<sequence>MIIVGLLNRVKESLKKPLLPLALITSAFKPLGPRIMLFWAWENTLLAGQRKWLLFIITEALDLYDGINENGSNQISNLSSSIKQIDLETWFYKTKFPANRITMETVGGNRFNNVCFKQNLVDDPVLCTSAISCQILELTTAAGGGEINKFIDDVYEKQNHKAFKIAFDFGVIYEEKNSDKLGHLSVSYGNIRPNEAKTQKHTPKSIIKGQDIEEYKEYVKSEIIDMQNFNLDNTKQQKGIKEHSRELMAKEHMAKFYELPYETDDNEFQKWLNDFTGFDIETEIDEFVLREKINVNIYSYSVESQTYHQSKVYKHNEDVNEAADESNDETVNEPVVVPDFNVVIDETSPEKAIQRLNDQAATLTQAFYISNKETLTGLKFCPFCTQKASDPKDIHFVAQYEKHIKKCEINKVEKIINKDFGKSNKQISQLVPLSVASTIKNKQVHFISQLLEIQSRQLQIPGLNQKDRPNKQRTS</sequence>
<name>A0A5J4X3B7_9EUKA</name>
<reference evidence="1 2" key="1">
    <citation type="submission" date="2019-03" db="EMBL/GenBank/DDBJ databases">
        <title>Single cell metagenomics reveals metabolic interactions within the superorganism composed of flagellate Streblomastix strix and complex community of Bacteroidetes bacteria on its surface.</title>
        <authorList>
            <person name="Treitli S.C."/>
            <person name="Kolisko M."/>
            <person name="Husnik F."/>
            <person name="Keeling P."/>
            <person name="Hampl V."/>
        </authorList>
    </citation>
    <scope>NUCLEOTIDE SEQUENCE [LARGE SCALE GENOMIC DNA]</scope>
    <source>
        <strain evidence="1">ST1C</strain>
    </source>
</reference>
<organism evidence="1 2">
    <name type="scientific">Streblomastix strix</name>
    <dbReference type="NCBI Taxonomy" id="222440"/>
    <lineage>
        <taxon>Eukaryota</taxon>
        <taxon>Metamonada</taxon>
        <taxon>Preaxostyla</taxon>
        <taxon>Oxymonadida</taxon>
        <taxon>Streblomastigidae</taxon>
        <taxon>Streblomastix</taxon>
    </lineage>
</organism>
<proteinExistence type="predicted"/>